<gene>
    <name evidence="14" type="ORF">V5799_027297</name>
</gene>
<evidence type="ECO:0000256" key="1">
    <source>
        <dbReference type="ARBA" id="ARBA00004189"/>
    </source>
</evidence>
<comment type="subcellular location">
    <subcellularLocation>
        <location evidence="2">Cell membrane</location>
        <topology evidence="2">Multi-pass membrane protein</topology>
    </subcellularLocation>
    <subcellularLocation>
        <location evidence="1">Membrane</location>
        <location evidence="1">Caveola</location>
        <topology evidence="1">Multi-pass membrane protein</topology>
    </subcellularLocation>
</comment>
<comment type="similarity">
    <text evidence="3">Belongs to the CD36 family.</text>
</comment>
<dbReference type="AlphaFoldDB" id="A0AAQ4DG46"/>
<evidence type="ECO:0000256" key="12">
    <source>
        <dbReference type="ARBA" id="ARBA00042244"/>
    </source>
</evidence>
<evidence type="ECO:0000256" key="5">
    <source>
        <dbReference type="ARBA" id="ARBA00022692"/>
    </source>
</evidence>
<evidence type="ECO:0000313" key="15">
    <source>
        <dbReference type="Proteomes" id="UP001321473"/>
    </source>
</evidence>
<dbReference type="PRINTS" id="PR01610">
    <property type="entry name" value="CD36ANTIGEN"/>
</dbReference>
<evidence type="ECO:0000256" key="6">
    <source>
        <dbReference type="ARBA" id="ARBA00022989"/>
    </source>
</evidence>
<keyword evidence="9" id="KW-0675">Receptor</keyword>
<dbReference type="InterPro" id="IPR002159">
    <property type="entry name" value="CD36_fam"/>
</dbReference>
<evidence type="ECO:0000256" key="10">
    <source>
        <dbReference type="ARBA" id="ARBA00023180"/>
    </source>
</evidence>
<evidence type="ECO:0000256" key="7">
    <source>
        <dbReference type="ARBA" id="ARBA00023136"/>
    </source>
</evidence>
<protein>
    <recommendedName>
        <fullName evidence="11">Scavenger receptor class B member 1</fullName>
    </recommendedName>
    <alternativeName>
        <fullName evidence="12">SR-BI</fullName>
    </alternativeName>
</protein>
<dbReference type="Proteomes" id="UP001321473">
    <property type="component" value="Unassembled WGS sequence"/>
</dbReference>
<dbReference type="Pfam" id="PF01130">
    <property type="entry name" value="CD36"/>
    <property type="match status" value="1"/>
</dbReference>
<dbReference type="PRINTS" id="PR01609">
    <property type="entry name" value="CD36FAMILY"/>
</dbReference>
<dbReference type="GO" id="GO:0005044">
    <property type="term" value="F:scavenger receptor activity"/>
    <property type="evidence" value="ECO:0007669"/>
    <property type="project" value="TreeGrafter"/>
</dbReference>
<feature type="transmembrane region" description="Helical" evidence="13">
    <location>
        <begin position="438"/>
        <end position="464"/>
    </location>
</feature>
<organism evidence="14 15">
    <name type="scientific">Amblyomma americanum</name>
    <name type="common">Lone star tick</name>
    <dbReference type="NCBI Taxonomy" id="6943"/>
    <lineage>
        <taxon>Eukaryota</taxon>
        <taxon>Metazoa</taxon>
        <taxon>Ecdysozoa</taxon>
        <taxon>Arthropoda</taxon>
        <taxon>Chelicerata</taxon>
        <taxon>Arachnida</taxon>
        <taxon>Acari</taxon>
        <taxon>Parasitiformes</taxon>
        <taxon>Ixodida</taxon>
        <taxon>Ixodoidea</taxon>
        <taxon>Ixodidae</taxon>
        <taxon>Amblyomminae</taxon>
        <taxon>Amblyomma</taxon>
    </lineage>
</organism>
<sequence length="506" mass="56724">MALSRVLVVLGAIGFFLALLGGAGVISLPRLFTSLLDKKLPLVNNSVAFNLWQDIPLPIYRKFYFFNLTNPTEFVVNKAKPKLEEVGPYSYRVTWIKKNITWNSNGTISYREVKTYFFDRNSSIGAENDTITSINIPLVSSGALVDKIKNPLERRIVAYFINRLHEKLVVQHKVSELLFDGYVDELIKESRVIDPTIPDTKGKFGLMVQRNGSNDGLFTVYTGKGEMDKYNVITRWNGLQNLTWWNGACGMINGTNGELVPPLGPGQNSIYVFNPDFCRSFKMISNGPVSKMGIKLEQFVAPKTTFLNGDNYSSNACFDTKHHLRSGVMDLGPCQHGAPAALSFPHFYMADPYYLEQVEGLQPNSTLHRFLLDLEPKLGLTLGLRGRIQLNIVVKKNRLIKSLADIPELVYPFLWEEIHVEMDDALANYLKTTMEDPIFYSMLFAYLLLSLGGLLFLTAVACILGKALAGLFNPQDAENKSLIVDDDEGVEDAATKDLQNHEEVIT</sequence>
<comment type="caution">
    <text evidence="14">The sequence shown here is derived from an EMBL/GenBank/DDBJ whole genome shotgun (WGS) entry which is preliminary data.</text>
</comment>
<evidence type="ECO:0000256" key="8">
    <source>
        <dbReference type="ARBA" id="ARBA00023157"/>
    </source>
</evidence>
<reference evidence="14 15" key="1">
    <citation type="journal article" date="2023" name="Arcadia Sci">
        <title>De novo assembly of a long-read Amblyomma americanum tick genome.</title>
        <authorList>
            <person name="Chou S."/>
            <person name="Poskanzer K.E."/>
            <person name="Rollins M."/>
            <person name="Thuy-Boun P.S."/>
        </authorList>
    </citation>
    <scope>NUCLEOTIDE SEQUENCE [LARGE SCALE GENOMIC DNA]</scope>
    <source>
        <strain evidence="14">F_SG_1</strain>
        <tissue evidence="14">Salivary glands</tissue>
    </source>
</reference>
<dbReference type="PANTHER" id="PTHR11923:SF110">
    <property type="entry name" value="SCAVENGER RECEPTOR CLASS B MEMBER 1"/>
    <property type="match status" value="1"/>
</dbReference>
<evidence type="ECO:0000313" key="14">
    <source>
        <dbReference type="EMBL" id="KAK8761436.1"/>
    </source>
</evidence>
<evidence type="ECO:0000256" key="9">
    <source>
        <dbReference type="ARBA" id="ARBA00023170"/>
    </source>
</evidence>
<evidence type="ECO:0000256" key="13">
    <source>
        <dbReference type="SAM" id="Phobius"/>
    </source>
</evidence>
<dbReference type="PANTHER" id="PTHR11923">
    <property type="entry name" value="SCAVENGER RECEPTOR CLASS B TYPE-1 SR-B1"/>
    <property type="match status" value="1"/>
</dbReference>
<keyword evidence="4" id="KW-1003">Cell membrane</keyword>
<keyword evidence="15" id="KW-1185">Reference proteome</keyword>
<keyword evidence="7 13" id="KW-0472">Membrane</keyword>
<keyword evidence="5 13" id="KW-0812">Transmembrane</keyword>
<dbReference type="EMBL" id="JARKHS020031170">
    <property type="protein sequence ID" value="KAK8761436.1"/>
    <property type="molecule type" value="Genomic_DNA"/>
</dbReference>
<evidence type="ECO:0000256" key="3">
    <source>
        <dbReference type="ARBA" id="ARBA00010532"/>
    </source>
</evidence>
<name>A0AAQ4DG46_AMBAM</name>
<evidence type="ECO:0000256" key="11">
    <source>
        <dbReference type="ARBA" id="ARBA00040821"/>
    </source>
</evidence>
<accession>A0AAQ4DG46</accession>
<keyword evidence="6 13" id="KW-1133">Transmembrane helix</keyword>
<dbReference type="GO" id="GO:0005737">
    <property type="term" value="C:cytoplasm"/>
    <property type="evidence" value="ECO:0007669"/>
    <property type="project" value="TreeGrafter"/>
</dbReference>
<keyword evidence="10" id="KW-0325">Glycoprotein</keyword>
<proteinExistence type="inferred from homology"/>
<dbReference type="InterPro" id="IPR005428">
    <property type="entry name" value="CD36/SCARB1/SNMP1"/>
</dbReference>
<keyword evidence="8" id="KW-1015">Disulfide bond</keyword>
<evidence type="ECO:0000256" key="2">
    <source>
        <dbReference type="ARBA" id="ARBA00004651"/>
    </source>
</evidence>
<dbReference type="GO" id="GO:0005901">
    <property type="term" value="C:caveola"/>
    <property type="evidence" value="ECO:0007669"/>
    <property type="project" value="UniProtKB-SubCell"/>
</dbReference>
<evidence type="ECO:0000256" key="4">
    <source>
        <dbReference type="ARBA" id="ARBA00022475"/>
    </source>
</evidence>